<organism evidence="1 2">
    <name type="scientific">Nocardioides conyzicola</name>
    <dbReference type="NCBI Taxonomy" id="1651781"/>
    <lineage>
        <taxon>Bacteria</taxon>
        <taxon>Bacillati</taxon>
        <taxon>Actinomycetota</taxon>
        <taxon>Actinomycetes</taxon>
        <taxon>Propionibacteriales</taxon>
        <taxon>Nocardioidaceae</taxon>
        <taxon>Nocardioides</taxon>
    </lineage>
</organism>
<dbReference type="EMBL" id="BAABKM010000001">
    <property type="protein sequence ID" value="GAA4691617.1"/>
    <property type="molecule type" value="Genomic_DNA"/>
</dbReference>
<sequence>MHLLPRRAARPVGRAVDAVRRWPVESQQRSRRNAMIASTALAQRRAELNDVEDFLAAAGPSPAPEVAAQAAHG</sequence>
<reference evidence="2" key="1">
    <citation type="journal article" date="2019" name="Int. J. Syst. Evol. Microbiol.">
        <title>The Global Catalogue of Microorganisms (GCM) 10K type strain sequencing project: providing services to taxonomists for standard genome sequencing and annotation.</title>
        <authorList>
            <consortium name="The Broad Institute Genomics Platform"/>
            <consortium name="The Broad Institute Genome Sequencing Center for Infectious Disease"/>
            <person name="Wu L."/>
            <person name="Ma J."/>
        </authorList>
    </citation>
    <scope>NUCLEOTIDE SEQUENCE [LARGE SCALE GENOMIC DNA]</scope>
    <source>
        <strain evidence="2">JCM 18531</strain>
    </source>
</reference>
<gene>
    <name evidence="1" type="ORF">GCM10023349_02940</name>
</gene>
<keyword evidence="2" id="KW-1185">Reference proteome</keyword>
<dbReference type="RefSeq" id="WP_345518504.1">
    <property type="nucleotide sequence ID" value="NZ_BAABKM010000001.1"/>
</dbReference>
<comment type="caution">
    <text evidence="1">The sequence shown here is derived from an EMBL/GenBank/DDBJ whole genome shotgun (WGS) entry which is preliminary data.</text>
</comment>
<protein>
    <submittedName>
        <fullName evidence="1">Uncharacterized protein</fullName>
    </submittedName>
</protein>
<evidence type="ECO:0000313" key="2">
    <source>
        <dbReference type="Proteomes" id="UP001499974"/>
    </source>
</evidence>
<proteinExistence type="predicted"/>
<accession>A0ABP8WML4</accession>
<name>A0ABP8WML4_9ACTN</name>
<evidence type="ECO:0000313" key="1">
    <source>
        <dbReference type="EMBL" id="GAA4691617.1"/>
    </source>
</evidence>
<dbReference type="Proteomes" id="UP001499974">
    <property type="component" value="Unassembled WGS sequence"/>
</dbReference>